<dbReference type="Gene3D" id="1.10.260.40">
    <property type="entry name" value="lambda repressor-like DNA-binding domains"/>
    <property type="match status" value="1"/>
</dbReference>
<reference evidence="1 2" key="1">
    <citation type="submission" date="2018-06" db="EMBL/GenBank/DDBJ databases">
        <authorList>
            <consortium name="Pathogen Informatics"/>
            <person name="Doyle S."/>
        </authorList>
    </citation>
    <scope>NUCLEOTIDE SEQUENCE [LARGE SCALE GENOMIC DNA]</scope>
    <source>
        <strain evidence="1 2">NCTC5050</strain>
    </source>
</reference>
<evidence type="ECO:0000313" key="2">
    <source>
        <dbReference type="Proteomes" id="UP000255382"/>
    </source>
</evidence>
<dbReference type="EMBL" id="UGLZ01000005">
    <property type="protein sequence ID" value="STV62092.1"/>
    <property type="molecule type" value="Genomic_DNA"/>
</dbReference>
<sequence>MSNISVQLDELMTRKGYTQSHVARAIGRSPGGDQHFPERKIQR</sequence>
<dbReference type="Proteomes" id="UP000255382">
    <property type="component" value="Unassembled WGS sequence"/>
</dbReference>
<keyword evidence="2" id="KW-1185">Reference proteome</keyword>
<gene>
    <name evidence="1" type="ORF">NCTC5050_07018</name>
</gene>
<organism evidence="1 2">
    <name type="scientific">Klebsiella pneumoniae subsp. ozaenae</name>
    <dbReference type="NCBI Taxonomy" id="574"/>
    <lineage>
        <taxon>Bacteria</taxon>
        <taxon>Pseudomonadati</taxon>
        <taxon>Pseudomonadota</taxon>
        <taxon>Gammaproteobacteria</taxon>
        <taxon>Enterobacterales</taxon>
        <taxon>Enterobacteriaceae</taxon>
        <taxon>Klebsiella/Raoultella group</taxon>
        <taxon>Klebsiella</taxon>
        <taxon>Klebsiella pneumoniae complex</taxon>
    </lineage>
</organism>
<proteinExistence type="predicted"/>
<evidence type="ECO:0000313" key="1">
    <source>
        <dbReference type="EMBL" id="STV62092.1"/>
    </source>
</evidence>
<dbReference type="AlphaFoldDB" id="A0A378C590"/>
<name>A0A378C590_KLEPO</name>
<dbReference type="InterPro" id="IPR010982">
    <property type="entry name" value="Lambda_DNA-bd_dom_sf"/>
</dbReference>
<dbReference type="GO" id="GO:0003677">
    <property type="term" value="F:DNA binding"/>
    <property type="evidence" value="ECO:0007669"/>
    <property type="project" value="InterPro"/>
</dbReference>
<accession>A0A378C590</accession>
<protein>
    <submittedName>
        <fullName evidence="1">Uncharacterized protein</fullName>
    </submittedName>
</protein>